<keyword evidence="8" id="KW-0812">Transmembrane</keyword>
<dbReference type="InterPro" id="IPR004358">
    <property type="entry name" value="Sig_transdc_His_kin-like_C"/>
</dbReference>
<comment type="caution">
    <text evidence="10">The sequence shown here is derived from an EMBL/GenBank/DDBJ whole genome shotgun (WGS) entry which is preliminary data.</text>
</comment>
<dbReference type="SMART" id="SM00387">
    <property type="entry name" value="HATPase_c"/>
    <property type="match status" value="1"/>
</dbReference>
<keyword evidence="8" id="KW-1133">Transmembrane helix</keyword>
<dbReference type="InterPro" id="IPR003661">
    <property type="entry name" value="HisK_dim/P_dom"/>
</dbReference>
<dbReference type="InterPro" id="IPR036097">
    <property type="entry name" value="HisK_dim/P_sf"/>
</dbReference>
<dbReference type="EMBL" id="AQHV01000011">
    <property type="protein sequence ID" value="KKB56438.1"/>
    <property type="molecule type" value="Genomic_DNA"/>
</dbReference>
<keyword evidence="4" id="KW-0808">Transferase</keyword>
<dbReference type="InterPro" id="IPR050736">
    <property type="entry name" value="Sensor_HK_Regulatory"/>
</dbReference>
<evidence type="ECO:0000256" key="1">
    <source>
        <dbReference type="ARBA" id="ARBA00000085"/>
    </source>
</evidence>
<evidence type="ECO:0000256" key="8">
    <source>
        <dbReference type="SAM" id="Phobius"/>
    </source>
</evidence>
<evidence type="ECO:0000256" key="5">
    <source>
        <dbReference type="ARBA" id="ARBA00022777"/>
    </source>
</evidence>
<keyword evidence="7" id="KW-0175">Coiled coil</keyword>
<dbReference type="AlphaFoldDB" id="A0A0F5JFD0"/>
<gene>
    <name evidence="10" type="ORF">HMPREF1535_02414</name>
</gene>
<evidence type="ECO:0000313" key="10">
    <source>
        <dbReference type="EMBL" id="KKB56438.1"/>
    </source>
</evidence>
<evidence type="ECO:0000259" key="9">
    <source>
        <dbReference type="PROSITE" id="PS50109"/>
    </source>
</evidence>
<dbReference type="SMART" id="SM00388">
    <property type="entry name" value="HisKA"/>
    <property type="match status" value="1"/>
</dbReference>
<dbReference type="PATRIC" id="fig|927665.4.peg.2483"/>
<dbReference type="HOGENOM" id="CLU_023350_0_0_10"/>
<dbReference type="Gene3D" id="1.25.40.10">
    <property type="entry name" value="Tetratricopeptide repeat domain"/>
    <property type="match status" value="2"/>
</dbReference>
<proteinExistence type="predicted"/>
<dbReference type="InterPro" id="IPR005467">
    <property type="entry name" value="His_kinase_dom"/>
</dbReference>
<dbReference type="Proteomes" id="UP000033047">
    <property type="component" value="Unassembled WGS sequence"/>
</dbReference>
<evidence type="ECO:0000313" key="11">
    <source>
        <dbReference type="Proteomes" id="UP000033047"/>
    </source>
</evidence>
<dbReference type="PANTHER" id="PTHR43711:SF31">
    <property type="entry name" value="HISTIDINE KINASE"/>
    <property type="match status" value="1"/>
</dbReference>
<dbReference type="InterPro" id="IPR011990">
    <property type="entry name" value="TPR-like_helical_dom_sf"/>
</dbReference>
<evidence type="ECO:0000256" key="2">
    <source>
        <dbReference type="ARBA" id="ARBA00012438"/>
    </source>
</evidence>
<dbReference type="RefSeq" id="WP_235438480.1">
    <property type="nucleotide sequence ID" value="NZ_KQ033912.1"/>
</dbReference>
<dbReference type="InterPro" id="IPR003594">
    <property type="entry name" value="HATPase_dom"/>
</dbReference>
<dbReference type="GO" id="GO:0000155">
    <property type="term" value="F:phosphorelay sensor kinase activity"/>
    <property type="evidence" value="ECO:0007669"/>
    <property type="project" value="InterPro"/>
</dbReference>
<feature type="coiled-coil region" evidence="7">
    <location>
        <begin position="436"/>
        <end position="470"/>
    </location>
</feature>
<dbReference type="CDD" id="cd00075">
    <property type="entry name" value="HATPase"/>
    <property type="match status" value="1"/>
</dbReference>
<dbReference type="EC" id="2.7.13.3" evidence="2"/>
<reference evidence="10 11" key="1">
    <citation type="submission" date="2013-04" db="EMBL/GenBank/DDBJ databases">
        <title>The Genome Sequence of Parabacteroides goldsteinii DSM 19448.</title>
        <authorList>
            <consortium name="The Broad Institute Genomics Platform"/>
            <person name="Earl A."/>
            <person name="Ward D."/>
            <person name="Feldgarden M."/>
            <person name="Gevers D."/>
            <person name="Martens E."/>
            <person name="Sakamoto M."/>
            <person name="Benno Y."/>
            <person name="Song Y."/>
            <person name="Liu C."/>
            <person name="Lee J."/>
            <person name="Bolanos M."/>
            <person name="Vaisanen M.L."/>
            <person name="Finegold S.M."/>
            <person name="Walker B."/>
            <person name="Young S."/>
            <person name="Zeng Q."/>
            <person name="Gargeya S."/>
            <person name="Fitzgerald M."/>
            <person name="Haas B."/>
            <person name="Abouelleil A."/>
            <person name="Allen A.W."/>
            <person name="Alvarado L."/>
            <person name="Arachchi H.M."/>
            <person name="Berlin A.M."/>
            <person name="Chapman S.B."/>
            <person name="Gainer-Dewar J."/>
            <person name="Goldberg J."/>
            <person name="Griggs A."/>
            <person name="Gujja S."/>
            <person name="Hansen M."/>
            <person name="Howarth C."/>
            <person name="Imamovic A."/>
            <person name="Ireland A."/>
            <person name="Larimer J."/>
            <person name="McCowan C."/>
            <person name="Murphy C."/>
            <person name="Pearson M."/>
            <person name="Poon T.W."/>
            <person name="Priest M."/>
            <person name="Roberts A."/>
            <person name="Saif S."/>
            <person name="Shea T."/>
            <person name="Sisk P."/>
            <person name="Sykes S."/>
            <person name="Wortman J."/>
            <person name="Nusbaum C."/>
            <person name="Birren B."/>
        </authorList>
    </citation>
    <scope>NUCLEOTIDE SEQUENCE [LARGE SCALE GENOMIC DNA]</scope>
    <source>
        <strain evidence="10 11">DSM 19448</strain>
    </source>
</reference>
<dbReference type="CDD" id="cd00082">
    <property type="entry name" value="HisKA"/>
    <property type="match status" value="1"/>
</dbReference>
<comment type="catalytic activity">
    <reaction evidence="1">
        <text>ATP + protein L-histidine = ADP + protein N-phospho-L-histidine.</text>
        <dbReference type="EC" id="2.7.13.3"/>
    </reaction>
</comment>
<dbReference type="SUPFAM" id="SSF48452">
    <property type="entry name" value="TPR-like"/>
    <property type="match status" value="2"/>
</dbReference>
<keyword evidence="8" id="KW-0472">Membrane</keyword>
<evidence type="ECO:0000256" key="4">
    <source>
        <dbReference type="ARBA" id="ARBA00022679"/>
    </source>
</evidence>
<dbReference type="Gene3D" id="3.30.565.10">
    <property type="entry name" value="Histidine kinase-like ATPase, C-terminal domain"/>
    <property type="match status" value="1"/>
</dbReference>
<organism evidence="10 11">
    <name type="scientific">Parabacteroides goldsteinii DSM 19448 = WAL 12034</name>
    <dbReference type="NCBI Taxonomy" id="927665"/>
    <lineage>
        <taxon>Bacteria</taxon>
        <taxon>Pseudomonadati</taxon>
        <taxon>Bacteroidota</taxon>
        <taxon>Bacteroidia</taxon>
        <taxon>Bacteroidales</taxon>
        <taxon>Tannerellaceae</taxon>
        <taxon>Parabacteroides</taxon>
    </lineage>
</organism>
<accession>A0A0F5JFD0</accession>
<dbReference type="Gene3D" id="1.10.287.130">
    <property type="match status" value="1"/>
</dbReference>
<keyword evidence="3" id="KW-0597">Phosphoprotein</keyword>
<dbReference type="SUPFAM" id="SSF55874">
    <property type="entry name" value="ATPase domain of HSP90 chaperone/DNA topoisomerase II/histidine kinase"/>
    <property type="match status" value="1"/>
</dbReference>
<evidence type="ECO:0000256" key="6">
    <source>
        <dbReference type="ARBA" id="ARBA00023012"/>
    </source>
</evidence>
<dbReference type="Pfam" id="PF02518">
    <property type="entry name" value="HATPase_c"/>
    <property type="match status" value="1"/>
</dbReference>
<dbReference type="PANTHER" id="PTHR43711">
    <property type="entry name" value="TWO-COMPONENT HISTIDINE KINASE"/>
    <property type="match status" value="1"/>
</dbReference>
<keyword evidence="5" id="KW-0418">Kinase</keyword>
<dbReference type="Pfam" id="PF00512">
    <property type="entry name" value="HisKA"/>
    <property type="match status" value="1"/>
</dbReference>
<dbReference type="PRINTS" id="PR00344">
    <property type="entry name" value="BCTRLSENSOR"/>
</dbReference>
<evidence type="ECO:0000256" key="3">
    <source>
        <dbReference type="ARBA" id="ARBA00022553"/>
    </source>
</evidence>
<dbReference type="PROSITE" id="PS50109">
    <property type="entry name" value="HIS_KIN"/>
    <property type="match status" value="1"/>
</dbReference>
<evidence type="ECO:0000256" key="7">
    <source>
        <dbReference type="SAM" id="Coils"/>
    </source>
</evidence>
<feature type="transmembrane region" description="Helical" evidence="8">
    <location>
        <begin position="411"/>
        <end position="433"/>
    </location>
</feature>
<dbReference type="SUPFAM" id="SSF47384">
    <property type="entry name" value="Homodimeric domain of signal transducing histidine kinase"/>
    <property type="match status" value="1"/>
</dbReference>
<name>A0A0F5JFD0_9BACT</name>
<dbReference type="InterPro" id="IPR036890">
    <property type="entry name" value="HATPase_C_sf"/>
</dbReference>
<dbReference type="STRING" id="927665.HMPREF1535_02414"/>
<protein>
    <recommendedName>
        <fullName evidence="2">histidine kinase</fullName>
        <ecNumber evidence="2">2.7.13.3</ecNumber>
    </recommendedName>
</protein>
<sequence length="698" mass="80258">MKTKSLFKRGIKFVCIVVLLLCSVSVFSQNEIGRIRTDSLRNVLQKAKTPEEKLTVLKELVTINRQQKVEVSLGKEIMDIAMQLDSFPLVYNTMAELGRYYYNLDMRDSILYWYSMIDTISRRRKECPDALFTAGSLVCQNYLWGEDYEQAMNEAIRQVNLANREHQEYGQARGNYNLALIYQVVGQDSNAVDIFRKGLVWLDKNPDWPVLELQYLSDMVISTLRLDLFDESEKLLMRYGKLLDMMEQDYETKGYFFQVRYHRCLLNSEFSELYTRNGKMRKAHDYLKKAAAYMSDSLGVFVKFTFYQSEALYYIKTGDNRLALSAIDNALALGGNLDMMTLKMQVLRRSGQLKEAIQVYKKILEMNTAVNNNAFDRQMAQLRVLNDLNDGEKRTRELEHQDAQIASRQRLLIHILATIGLLLMLVSLLYRLYRRTRRLKNELLNEKDSLVESEKQLRVIKEKAVEANRLKTVFISNISHEVRTPLNAIVGFSELLVDNSFPEEEKITFAATIKRSSELLMSLINDVLDLSRLESGNYNFTIKEWDAVALCREIAASLEDKAMPGVKLNCVSAVESFLLNTDRFRLLQLLGHLLSNALKFTLEGEVNLIFETDRENNTVRFIVADTGCGIPLEMADKIFERFEKLDDFKEGTGLGLTICRNIAGRFGGSLYLDTSYPEMSKGACFVFVHPCGLENSKD</sequence>
<keyword evidence="6" id="KW-0902">Two-component regulatory system</keyword>
<feature type="domain" description="Histidine kinase" evidence="9">
    <location>
        <begin position="477"/>
        <end position="693"/>
    </location>
</feature>